<evidence type="ECO:0000256" key="6">
    <source>
        <dbReference type="ARBA" id="ARBA00023204"/>
    </source>
</evidence>
<dbReference type="PROSITE" id="PS51432">
    <property type="entry name" value="AP_NUCLEASE_F2_4"/>
    <property type="match status" value="1"/>
</dbReference>
<feature type="domain" description="Xylose isomerase-like TIM barrel" evidence="8">
    <location>
        <begin position="19"/>
        <end position="270"/>
    </location>
</feature>
<feature type="binding site" evidence="7">
    <location>
        <position position="178"/>
    </location>
    <ligand>
        <name>Zn(2+)</name>
        <dbReference type="ChEBI" id="CHEBI:29105"/>
        <label>3</label>
    </ligand>
</feature>
<dbReference type="EMBL" id="MGJP01000015">
    <property type="protein sequence ID" value="OGN10130.1"/>
    <property type="molecule type" value="Genomic_DNA"/>
</dbReference>
<feature type="binding site" evidence="7">
    <location>
        <position position="212"/>
    </location>
    <ligand>
        <name>Zn(2+)</name>
        <dbReference type="ChEBI" id="CHEBI:29105"/>
        <label>2</label>
    </ligand>
</feature>
<feature type="binding site" evidence="7">
    <location>
        <position position="143"/>
    </location>
    <ligand>
        <name>Zn(2+)</name>
        <dbReference type="ChEBI" id="CHEBI:29105"/>
        <label>2</label>
    </ligand>
</feature>
<evidence type="ECO:0000313" key="9">
    <source>
        <dbReference type="EMBL" id="OGN10130.1"/>
    </source>
</evidence>
<keyword evidence="3 7" id="KW-0227">DNA damage</keyword>
<dbReference type="Proteomes" id="UP000177167">
    <property type="component" value="Unassembled WGS sequence"/>
</dbReference>
<evidence type="ECO:0000256" key="3">
    <source>
        <dbReference type="ARBA" id="ARBA00022763"/>
    </source>
</evidence>
<dbReference type="PANTHER" id="PTHR21445:SF0">
    <property type="entry name" value="APURINIC-APYRIMIDINIC ENDONUCLEASE"/>
    <property type="match status" value="1"/>
</dbReference>
<evidence type="ECO:0000256" key="7">
    <source>
        <dbReference type="HAMAP-Rule" id="MF_00152"/>
    </source>
</evidence>
<dbReference type="GO" id="GO:0003906">
    <property type="term" value="F:DNA-(apurinic or apyrimidinic site) endonuclease activity"/>
    <property type="evidence" value="ECO:0007669"/>
    <property type="project" value="TreeGrafter"/>
</dbReference>
<comment type="caution">
    <text evidence="9">The sequence shown here is derived from an EMBL/GenBank/DDBJ whole genome shotgun (WGS) entry which is preliminary data.</text>
</comment>
<dbReference type="CDD" id="cd00019">
    <property type="entry name" value="AP2Ec"/>
    <property type="match status" value="1"/>
</dbReference>
<feature type="binding site" evidence="7">
    <location>
        <position position="255"/>
    </location>
    <ligand>
        <name>Zn(2+)</name>
        <dbReference type="ChEBI" id="CHEBI:29105"/>
        <label>2</label>
    </ligand>
</feature>
<dbReference type="Pfam" id="PF01261">
    <property type="entry name" value="AP_endonuc_2"/>
    <property type="match status" value="1"/>
</dbReference>
<keyword evidence="5 7" id="KW-0862">Zinc</keyword>
<dbReference type="GO" id="GO:0008270">
    <property type="term" value="F:zinc ion binding"/>
    <property type="evidence" value="ECO:0007669"/>
    <property type="project" value="UniProtKB-UniRule"/>
</dbReference>
<keyword evidence="6 7" id="KW-0234">DNA repair</keyword>
<comment type="cofactor">
    <cofactor evidence="7">
        <name>Zn(2+)</name>
        <dbReference type="ChEBI" id="CHEBI:29105"/>
    </cofactor>
    <text evidence="7">Binds 3 Zn(2+) ions.</text>
</comment>
<accession>A0A1F8FC38</accession>
<comment type="similarity">
    <text evidence="1 7">Belongs to the AP endonuclease 2 family.</text>
</comment>
<feature type="binding site" evidence="7">
    <location>
        <position position="67"/>
    </location>
    <ligand>
        <name>Zn(2+)</name>
        <dbReference type="ChEBI" id="CHEBI:29105"/>
        <label>1</label>
    </ligand>
</feature>
<dbReference type="SMART" id="SM00518">
    <property type="entry name" value="AP2Ec"/>
    <property type="match status" value="1"/>
</dbReference>
<evidence type="ECO:0000313" key="10">
    <source>
        <dbReference type="Proteomes" id="UP000177167"/>
    </source>
</evidence>
<dbReference type="AlphaFoldDB" id="A0A1F8FC38"/>
<dbReference type="EC" id="3.1.21.2" evidence="7"/>
<dbReference type="GO" id="GO:0008081">
    <property type="term" value="F:phosphoric diester hydrolase activity"/>
    <property type="evidence" value="ECO:0007669"/>
    <property type="project" value="TreeGrafter"/>
</dbReference>
<dbReference type="SUPFAM" id="SSF51658">
    <property type="entry name" value="Xylose isomerase-like"/>
    <property type="match status" value="1"/>
</dbReference>
<comment type="function">
    <text evidence="7">Endonuclease IV plays a role in DNA repair. It cleaves phosphodiester bonds at apurinic or apyrimidinic (AP) sites, generating a 3'-hydroxyl group and a 5'-terminal sugar phosphate.</text>
</comment>
<feature type="binding site" evidence="7">
    <location>
        <position position="227"/>
    </location>
    <ligand>
        <name>Zn(2+)</name>
        <dbReference type="ChEBI" id="CHEBI:29105"/>
        <label>3</label>
    </ligand>
</feature>
<dbReference type="HAMAP" id="MF_00152">
    <property type="entry name" value="Nfo"/>
    <property type="match status" value="1"/>
</dbReference>
<dbReference type="Gene3D" id="3.20.20.150">
    <property type="entry name" value="Divalent-metal-dependent TIM barrel enzymes"/>
    <property type="match status" value="1"/>
</dbReference>
<dbReference type="PANTHER" id="PTHR21445">
    <property type="entry name" value="ENDONUCLEASE IV ENDODEOXYRIBONUCLEASE IV"/>
    <property type="match status" value="1"/>
</dbReference>
<dbReference type="GO" id="GO:0008833">
    <property type="term" value="F:deoxyribonuclease IV (phage-T4-induced) activity"/>
    <property type="evidence" value="ECO:0007669"/>
    <property type="project" value="UniProtKB-UniRule"/>
</dbReference>
<feature type="binding site" evidence="7">
    <location>
        <position position="225"/>
    </location>
    <ligand>
        <name>Zn(2+)</name>
        <dbReference type="ChEBI" id="CHEBI:29105"/>
        <label>3</label>
    </ligand>
</feature>
<proteinExistence type="inferred from homology"/>
<keyword evidence="7" id="KW-0540">Nuclease</keyword>
<dbReference type="GO" id="GO:0006284">
    <property type="term" value="P:base-excision repair"/>
    <property type="evidence" value="ECO:0007669"/>
    <property type="project" value="TreeGrafter"/>
</dbReference>
<protein>
    <recommendedName>
        <fullName evidence="7">Probable endonuclease 4</fullName>
        <ecNumber evidence="7">3.1.21.2</ecNumber>
    </recommendedName>
    <alternativeName>
        <fullName evidence="7">Endodeoxyribonuclease IV</fullName>
    </alternativeName>
    <alternativeName>
        <fullName evidence="7">Endonuclease IV</fullName>
    </alternativeName>
</protein>
<comment type="catalytic activity">
    <reaction evidence="7">
        <text>Endonucleolytic cleavage to 5'-phosphooligonucleotide end-products.</text>
        <dbReference type="EC" id="3.1.21.2"/>
    </reaction>
</comment>
<dbReference type="FunFam" id="3.20.20.150:FF:000001">
    <property type="entry name" value="Probable endonuclease 4"/>
    <property type="match status" value="1"/>
</dbReference>
<feature type="binding site" evidence="7">
    <location>
        <position position="143"/>
    </location>
    <ligand>
        <name>Zn(2+)</name>
        <dbReference type="ChEBI" id="CHEBI:29105"/>
        <label>1</label>
    </ligand>
</feature>
<evidence type="ECO:0000256" key="2">
    <source>
        <dbReference type="ARBA" id="ARBA00022723"/>
    </source>
</evidence>
<organism evidence="9 10">
    <name type="scientific">Candidatus Yanofskybacteria bacterium RIFCSPHIGHO2_02_FULL_41_11</name>
    <dbReference type="NCBI Taxonomy" id="1802675"/>
    <lineage>
        <taxon>Bacteria</taxon>
        <taxon>Candidatus Yanofskyibacteriota</taxon>
    </lineage>
</organism>
<keyword evidence="4 7" id="KW-0378">Hydrolase</keyword>
<dbReference type="InterPro" id="IPR018246">
    <property type="entry name" value="AP_endonuc_F2_Zn_BS"/>
</dbReference>
<keyword evidence="7" id="KW-0255">Endonuclease</keyword>
<feature type="binding site" evidence="7">
    <location>
        <position position="107"/>
    </location>
    <ligand>
        <name>Zn(2+)</name>
        <dbReference type="ChEBI" id="CHEBI:29105"/>
        <label>1</label>
    </ligand>
</feature>
<reference evidence="9 10" key="1">
    <citation type="journal article" date="2016" name="Nat. Commun.">
        <title>Thousands of microbial genomes shed light on interconnected biogeochemical processes in an aquifer system.</title>
        <authorList>
            <person name="Anantharaman K."/>
            <person name="Brown C.T."/>
            <person name="Hug L.A."/>
            <person name="Sharon I."/>
            <person name="Castelle C.J."/>
            <person name="Probst A.J."/>
            <person name="Thomas B.C."/>
            <person name="Singh A."/>
            <person name="Wilkins M.J."/>
            <person name="Karaoz U."/>
            <person name="Brodie E.L."/>
            <person name="Williams K.H."/>
            <person name="Hubbard S.S."/>
            <person name="Banfield J.F."/>
        </authorList>
    </citation>
    <scope>NUCLEOTIDE SEQUENCE [LARGE SCALE GENOMIC DNA]</scope>
</reference>
<evidence type="ECO:0000259" key="8">
    <source>
        <dbReference type="Pfam" id="PF01261"/>
    </source>
</evidence>
<sequence length="281" mass="30987">MLKIGCHVSIAGGIKNAPQRAAEFGCEVFQIFTRSPRGGAAPKITSETAKEFKKEMRKWGQADCYIHTPYYINFASQNKTIREVSARIIREELERGTLIGAKYIMTHLGSSGDLSIEKAMDITAKGLNTALKGYKGTTKLLLEISAGAGKVIGDTFDELGYILDRINYDINICIDSAHMFASGYDIKSNEGMKDTIKKIKSSIGLDKIKLIHANDSKIDLGGKRDRHDHIGMGKIGDKGFVNLMGLFPNTDFILETEHDLVKQDIEKLKKIRGSATIQKSA</sequence>
<keyword evidence="2 7" id="KW-0479">Metal-binding</keyword>
<dbReference type="InterPro" id="IPR036237">
    <property type="entry name" value="Xyl_isomerase-like_sf"/>
</dbReference>
<dbReference type="InterPro" id="IPR013022">
    <property type="entry name" value="Xyl_isomerase-like_TIM-brl"/>
</dbReference>
<gene>
    <name evidence="7" type="primary">nfo</name>
    <name evidence="9" type="ORF">A3J46_00495</name>
</gene>
<dbReference type="InterPro" id="IPR001719">
    <property type="entry name" value="AP_endonuc_2"/>
</dbReference>
<name>A0A1F8FC38_9BACT</name>
<dbReference type="NCBIfam" id="TIGR00587">
    <property type="entry name" value="nfo"/>
    <property type="match status" value="1"/>
</dbReference>
<evidence type="ECO:0000256" key="1">
    <source>
        <dbReference type="ARBA" id="ARBA00005340"/>
    </source>
</evidence>
<dbReference type="PROSITE" id="PS00731">
    <property type="entry name" value="AP_NUCLEASE_F2_3"/>
    <property type="match status" value="1"/>
</dbReference>
<feature type="binding site" evidence="7">
    <location>
        <position position="175"/>
    </location>
    <ligand>
        <name>Zn(2+)</name>
        <dbReference type="ChEBI" id="CHEBI:29105"/>
        <label>2</label>
    </ligand>
</feature>
<dbReference type="GO" id="GO:0003677">
    <property type="term" value="F:DNA binding"/>
    <property type="evidence" value="ECO:0007669"/>
    <property type="project" value="InterPro"/>
</dbReference>
<evidence type="ECO:0000256" key="5">
    <source>
        <dbReference type="ARBA" id="ARBA00022833"/>
    </source>
</evidence>
<evidence type="ECO:0000256" key="4">
    <source>
        <dbReference type="ARBA" id="ARBA00022801"/>
    </source>
</evidence>